<dbReference type="RefSeq" id="WP_147043069.1">
    <property type="nucleotide sequence ID" value="NZ_BAABIR010000004.1"/>
</dbReference>
<dbReference type="SUPFAM" id="SSF53955">
    <property type="entry name" value="Lysozyme-like"/>
    <property type="match status" value="1"/>
</dbReference>
<dbReference type="PANTHER" id="PTHR34408:SF1">
    <property type="entry name" value="GLYCOSYL HYDROLASE FAMILY 19 DOMAIN-CONTAINING PROTEIN HI_1415"/>
    <property type="match status" value="1"/>
</dbReference>
<proteinExistence type="predicted"/>
<comment type="caution">
    <text evidence="2">The sequence shown here is derived from an EMBL/GenBank/DDBJ whole genome shotgun (WGS) entry which is preliminary data.</text>
</comment>
<dbReference type="PANTHER" id="PTHR34408">
    <property type="entry name" value="FAMILY PROTEIN, PUTATIVE-RELATED"/>
    <property type="match status" value="1"/>
</dbReference>
<dbReference type="Gene3D" id="1.10.530.10">
    <property type="match status" value="1"/>
</dbReference>
<sequence length="195" mass="20840">MDQGQIKRLQSAIRVTADGIMGRGSYTALFLRLGAGPERAAELALGAAVHVPAAGIDATPLRFAHFFAQLGHESDGFRAMEEYASGAAYEGRADLGNTQPGDGKRYKGRGPIQITGRANYRDFGRRIGIDLESHPEIAAVPSIGMLTACTYWTVRGLNALADADDVEGITRRINGGLNGLDDRKARLAVMKGLLQ</sequence>
<dbReference type="OrthoDB" id="3078754at2"/>
<reference evidence="2 3" key="1">
    <citation type="journal article" date="2015" name="J. Microbiol.">
        <title>Sphingosinicella ginsenosidimutans sp. nov., with ginsenoside converting activity.</title>
        <authorList>
            <person name="Kim J.K."/>
            <person name="Kang M.S."/>
            <person name="Park S.C."/>
            <person name="Kim K.M."/>
            <person name="Choi K."/>
            <person name="Yoon M.H."/>
            <person name="Im W.T."/>
        </authorList>
    </citation>
    <scope>NUCLEOTIDE SEQUENCE [LARGE SCALE GENOMIC DNA]</scope>
    <source>
        <strain evidence="2 3">BS-11</strain>
    </source>
</reference>
<protein>
    <submittedName>
        <fullName evidence="2">Glycoside hydrolase</fullName>
    </submittedName>
</protein>
<dbReference type="InterPro" id="IPR023346">
    <property type="entry name" value="Lysozyme-like_dom_sf"/>
</dbReference>
<name>A0A5C6TTD0_9SPHN</name>
<dbReference type="GO" id="GO:0016998">
    <property type="term" value="P:cell wall macromolecule catabolic process"/>
    <property type="evidence" value="ECO:0007669"/>
    <property type="project" value="InterPro"/>
</dbReference>
<gene>
    <name evidence="2" type="ORF">FRZ32_08325</name>
</gene>
<accession>A0A5C6TTD0</accession>
<dbReference type="InterPro" id="IPR000726">
    <property type="entry name" value="Glyco_hydro_19_cat"/>
</dbReference>
<evidence type="ECO:0000313" key="3">
    <source>
        <dbReference type="Proteomes" id="UP000321249"/>
    </source>
</evidence>
<dbReference type="Proteomes" id="UP000321249">
    <property type="component" value="Unassembled WGS sequence"/>
</dbReference>
<dbReference type="Pfam" id="PF00182">
    <property type="entry name" value="Glyco_hydro_19"/>
    <property type="match status" value="1"/>
</dbReference>
<dbReference type="InterPro" id="IPR052354">
    <property type="entry name" value="Cell_Wall_Dynamics_Protein"/>
</dbReference>
<dbReference type="GO" id="GO:0006032">
    <property type="term" value="P:chitin catabolic process"/>
    <property type="evidence" value="ECO:0007669"/>
    <property type="project" value="InterPro"/>
</dbReference>
<keyword evidence="2" id="KW-0378">Hydrolase</keyword>
<evidence type="ECO:0000313" key="2">
    <source>
        <dbReference type="EMBL" id="TXC63663.1"/>
    </source>
</evidence>
<organism evidence="2 3">
    <name type="scientific">Allosphingosinicella ginsenosidimutans</name>
    <dbReference type="NCBI Taxonomy" id="1176539"/>
    <lineage>
        <taxon>Bacteria</taxon>
        <taxon>Pseudomonadati</taxon>
        <taxon>Pseudomonadota</taxon>
        <taxon>Alphaproteobacteria</taxon>
        <taxon>Sphingomonadales</taxon>
        <taxon>Sphingomonadaceae</taxon>
        <taxon>Allosphingosinicella</taxon>
    </lineage>
</organism>
<dbReference type="GO" id="GO:0004568">
    <property type="term" value="F:chitinase activity"/>
    <property type="evidence" value="ECO:0007669"/>
    <property type="project" value="InterPro"/>
</dbReference>
<feature type="domain" description="Glycoside hydrolase family 19 catalytic" evidence="1">
    <location>
        <begin position="61"/>
        <end position="154"/>
    </location>
</feature>
<keyword evidence="3" id="KW-1185">Reference proteome</keyword>
<dbReference type="AlphaFoldDB" id="A0A5C6TTD0"/>
<dbReference type="EMBL" id="VOQQ01000001">
    <property type="protein sequence ID" value="TXC63663.1"/>
    <property type="molecule type" value="Genomic_DNA"/>
</dbReference>
<evidence type="ECO:0000259" key="1">
    <source>
        <dbReference type="Pfam" id="PF00182"/>
    </source>
</evidence>